<comment type="caution">
    <text evidence="7">The sequence shown here is derived from an EMBL/GenBank/DDBJ whole genome shotgun (WGS) entry which is preliminary data.</text>
</comment>
<evidence type="ECO:0000256" key="3">
    <source>
        <dbReference type="ARBA" id="ARBA00022989"/>
    </source>
</evidence>
<feature type="transmembrane region" description="Helical" evidence="6">
    <location>
        <begin position="160"/>
        <end position="183"/>
    </location>
</feature>
<evidence type="ECO:0000256" key="6">
    <source>
        <dbReference type="SAM" id="Phobius"/>
    </source>
</evidence>
<feature type="transmembrane region" description="Helical" evidence="6">
    <location>
        <begin position="123"/>
        <end position="140"/>
    </location>
</feature>
<dbReference type="PANTHER" id="PTHR31465">
    <property type="entry name" value="PROTEIN RTA1-RELATED"/>
    <property type="match status" value="1"/>
</dbReference>
<dbReference type="InterPro" id="IPR007568">
    <property type="entry name" value="RTA1"/>
</dbReference>
<dbReference type="Proteomes" id="UP000224634">
    <property type="component" value="Unassembled WGS sequence"/>
</dbReference>
<comment type="subcellular location">
    <subcellularLocation>
        <location evidence="1">Membrane</location>
        <topology evidence="1">Multi-pass membrane protein</topology>
    </subcellularLocation>
</comment>
<dbReference type="PANTHER" id="PTHR31465:SF15">
    <property type="entry name" value="LIPID TRANSPORTER ATNI-RELATED"/>
    <property type="match status" value="1"/>
</dbReference>
<keyword evidence="8" id="KW-1185">Reference proteome</keyword>
<dbReference type="Pfam" id="PF04479">
    <property type="entry name" value="RTA1"/>
    <property type="match status" value="1"/>
</dbReference>
<accession>A0A2B7YEU7</accession>
<protein>
    <recommendedName>
        <fullName evidence="9">RTA1 domain-containing protein</fullName>
    </recommendedName>
</protein>
<feature type="transmembrane region" description="Helical" evidence="6">
    <location>
        <begin position="242"/>
        <end position="260"/>
    </location>
</feature>
<dbReference type="OrthoDB" id="5384040at2759"/>
<keyword evidence="2 6" id="KW-0812">Transmembrane</keyword>
<sequence length="343" mass="38836">MGWSTICDFDHEDAQYLYCANGPAAVLFSALFGLTLVTHILQAVLYKRKYCWVIIMAAFWECAGLACRAYSTKDQTKPSTASAGQLLVLLSPLWVNGFVYMVFGRMVWFFLPEQKIAGIKALSMAKIFVWLDILAFIVQGTGGIMDSGFSAEVSRIGLRIYTAGIAAQQFFVTVFAVLLGTFFRRMLQGRGNFDKGTTWKPLTIAMFATISLITIRICFRLAEFAKGPTSPPSILSRKEVFFYVLECLTMWAAITTLAIWHPGRLMPGEDGDFPKKDKPSRKEKKAMKNEEKERKKQEKIDKKEAKKGGRKNRSRSRSKRRSDMMPLEQTRISSDYYYSDGGR</sequence>
<feature type="compositionally biased region" description="Basic residues" evidence="5">
    <location>
        <begin position="308"/>
        <end position="320"/>
    </location>
</feature>
<gene>
    <name evidence="7" type="ORF">AJ80_03706</name>
</gene>
<feature type="transmembrane region" description="Helical" evidence="6">
    <location>
        <begin position="91"/>
        <end position="111"/>
    </location>
</feature>
<proteinExistence type="predicted"/>
<reference evidence="7 8" key="1">
    <citation type="submission" date="2017-10" db="EMBL/GenBank/DDBJ databases">
        <title>Comparative genomics in systemic dimorphic fungi from Ajellomycetaceae.</title>
        <authorList>
            <person name="Munoz J.F."/>
            <person name="Mcewen J.G."/>
            <person name="Clay O.K."/>
            <person name="Cuomo C.A."/>
        </authorList>
    </citation>
    <scope>NUCLEOTIDE SEQUENCE [LARGE SCALE GENOMIC DNA]</scope>
    <source>
        <strain evidence="7 8">UAMH7299</strain>
    </source>
</reference>
<feature type="compositionally biased region" description="Basic and acidic residues" evidence="5">
    <location>
        <begin position="286"/>
        <end position="307"/>
    </location>
</feature>
<feature type="transmembrane region" description="Helical" evidence="6">
    <location>
        <begin position="204"/>
        <end position="222"/>
    </location>
</feature>
<dbReference type="STRING" id="1447883.A0A2B7YEU7"/>
<evidence type="ECO:0000313" key="8">
    <source>
        <dbReference type="Proteomes" id="UP000224634"/>
    </source>
</evidence>
<evidence type="ECO:0000313" key="7">
    <source>
        <dbReference type="EMBL" id="PGH20056.1"/>
    </source>
</evidence>
<evidence type="ECO:0000256" key="1">
    <source>
        <dbReference type="ARBA" id="ARBA00004141"/>
    </source>
</evidence>
<feature type="transmembrane region" description="Helical" evidence="6">
    <location>
        <begin position="52"/>
        <end position="71"/>
    </location>
</feature>
<dbReference type="GO" id="GO:0016020">
    <property type="term" value="C:membrane"/>
    <property type="evidence" value="ECO:0007669"/>
    <property type="project" value="UniProtKB-SubCell"/>
</dbReference>
<keyword evidence="3 6" id="KW-1133">Transmembrane helix</keyword>
<dbReference type="AlphaFoldDB" id="A0A2B7YEU7"/>
<keyword evidence="4 6" id="KW-0472">Membrane</keyword>
<name>A0A2B7YEU7_POLH7</name>
<evidence type="ECO:0008006" key="9">
    <source>
        <dbReference type="Google" id="ProtNLM"/>
    </source>
</evidence>
<feature type="transmembrane region" description="Helical" evidence="6">
    <location>
        <begin position="24"/>
        <end position="45"/>
    </location>
</feature>
<evidence type="ECO:0000256" key="4">
    <source>
        <dbReference type="ARBA" id="ARBA00023136"/>
    </source>
</evidence>
<organism evidence="7 8">
    <name type="scientific">Polytolypa hystricis (strain UAMH7299)</name>
    <dbReference type="NCBI Taxonomy" id="1447883"/>
    <lineage>
        <taxon>Eukaryota</taxon>
        <taxon>Fungi</taxon>
        <taxon>Dikarya</taxon>
        <taxon>Ascomycota</taxon>
        <taxon>Pezizomycotina</taxon>
        <taxon>Eurotiomycetes</taxon>
        <taxon>Eurotiomycetidae</taxon>
        <taxon>Onygenales</taxon>
        <taxon>Onygenales incertae sedis</taxon>
        <taxon>Polytolypa</taxon>
    </lineage>
</organism>
<evidence type="ECO:0000256" key="5">
    <source>
        <dbReference type="SAM" id="MobiDB-lite"/>
    </source>
</evidence>
<evidence type="ECO:0000256" key="2">
    <source>
        <dbReference type="ARBA" id="ARBA00022692"/>
    </source>
</evidence>
<feature type="region of interest" description="Disordered" evidence="5">
    <location>
        <begin position="268"/>
        <end position="343"/>
    </location>
</feature>
<dbReference type="EMBL" id="PDNA01000043">
    <property type="protein sequence ID" value="PGH20056.1"/>
    <property type="molecule type" value="Genomic_DNA"/>
</dbReference>